<dbReference type="GO" id="GO:0016042">
    <property type="term" value="P:lipid catabolic process"/>
    <property type="evidence" value="ECO:0007669"/>
    <property type="project" value="UniProtKB-UniRule"/>
</dbReference>
<feature type="short sequence motif" description="DGA/G" evidence="4">
    <location>
        <begin position="175"/>
        <end position="177"/>
    </location>
</feature>
<evidence type="ECO:0000256" key="4">
    <source>
        <dbReference type="PROSITE-ProRule" id="PRU01161"/>
    </source>
</evidence>
<reference evidence="6 7" key="1">
    <citation type="journal article" date="2014" name="Genome Announc.">
        <title>Draft Genome Sequence of Fervidicella metallireducens Strain AeBT, an Iron-Reducing Thermoanaerobe from the Great Artesian Basin.</title>
        <authorList>
            <person name="Patel B.K."/>
        </authorList>
    </citation>
    <scope>NUCLEOTIDE SEQUENCE [LARGE SCALE GENOMIC DNA]</scope>
    <source>
        <strain evidence="6 7">AeB</strain>
    </source>
</reference>
<dbReference type="PANTHER" id="PTHR14226">
    <property type="entry name" value="NEUROPATHY TARGET ESTERASE/SWISS CHEESE D.MELANOGASTER"/>
    <property type="match status" value="1"/>
</dbReference>
<dbReference type="GO" id="GO:0016787">
    <property type="term" value="F:hydrolase activity"/>
    <property type="evidence" value="ECO:0007669"/>
    <property type="project" value="UniProtKB-UniRule"/>
</dbReference>
<dbReference type="STRING" id="1403537.Q428_02850"/>
<feature type="short sequence motif" description="GXSXG" evidence="4">
    <location>
        <begin position="36"/>
        <end position="40"/>
    </location>
</feature>
<keyword evidence="1 4" id="KW-0378">Hydrolase</keyword>
<evidence type="ECO:0000313" key="6">
    <source>
        <dbReference type="EMBL" id="EYE89414.1"/>
    </source>
</evidence>
<dbReference type="AlphaFoldDB" id="A0A017RYC4"/>
<protein>
    <recommendedName>
        <fullName evidence="5">PNPLA domain-containing protein</fullName>
    </recommendedName>
</protein>
<keyword evidence="3 4" id="KW-0443">Lipid metabolism</keyword>
<name>A0A017RYC4_9CLOT</name>
<keyword evidence="2 4" id="KW-0442">Lipid degradation</keyword>
<evidence type="ECO:0000256" key="1">
    <source>
        <dbReference type="ARBA" id="ARBA00022801"/>
    </source>
</evidence>
<dbReference type="InterPro" id="IPR050301">
    <property type="entry name" value="NTE"/>
</dbReference>
<dbReference type="RefSeq" id="WP_035377959.1">
    <property type="nucleotide sequence ID" value="NZ_AZQP01000005.1"/>
</dbReference>
<dbReference type="PROSITE" id="PS51635">
    <property type="entry name" value="PNPLA"/>
    <property type="match status" value="1"/>
</dbReference>
<dbReference type="Pfam" id="PF01734">
    <property type="entry name" value="Patatin"/>
    <property type="match status" value="1"/>
</dbReference>
<evidence type="ECO:0000256" key="2">
    <source>
        <dbReference type="ARBA" id="ARBA00022963"/>
    </source>
</evidence>
<feature type="active site" description="Proton acceptor" evidence="4">
    <location>
        <position position="175"/>
    </location>
</feature>
<gene>
    <name evidence="6" type="ORF">Q428_02850</name>
</gene>
<dbReference type="Gene3D" id="3.40.1090.10">
    <property type="entry name" value="Cytosolic phospholipase A2 catalytic domain"/>
    <property type="match status" value="1"/>
</dbReference>
<feature type="domain" description="PNPLA" evidence="5">
    <location>
        <begin position="5"/>
        <end position="188"/>
    </location>
</feature>
<dbReference type="PANTHER" id="PTHR14226:SF57">
    <property type="entry name" value="BLR7027 PROTEIN"/>
    <property type="match status" value="1"/>
</dbReference>
<feature type="short sequence motif" description="GXGXXG" evidence="4">
    <location>
        <begin position="9"/>
        <end position="14"/>
    </location>
</feature>
<accession>A0A017RYC4</accession>
<comment type="caution">
    <text evidence="6">The sequence shown here is derived from an EMBL/GenBank/DDBJ whole genome shotgun (WGS) entry which is preliminary data.</text>
</comment>
<feature type="active site" description="Nucleophile" evidence="4">
    <location>
        <position position="38"/>
    </location>
</feature>
<dbReference type="OrthoDB" id="9770965at2"/>
<keyword evidence="7" id="KW-1185">Reference proteome</keyword>
<evidence type="ECO:0000259" key="5">
    <source>
        <dbReference type="PROSITE" id="PS51635"/>
    </source>
</evidence>
<dbReference type="InterPro" id="IPR002641">
    <property type="entry name" value="PNPLA_dom"/>
</dbReference>
<proteinExistence type="predicted"/>
<sequence>MKLGLCLVGGGAKGAFQGGVIKKLKEMEKYPEIITGTSIGAVNGYFLYKDAYYELERFWMEMDGEKYLGELGKTIDNSKIINELMSLEGKNENMEKFFVNYVSIEDRKLAERIVEINNLSEEDAINAVRYSSLLPFRSEDKGENKDLIRDFDSQKLFQFFKEDVSNGVYDGYNLDGGILNNNLLSPFIDNRVDKLIIVGLKDNYVPPEYIFNHYDKEEILIICPDIKVNPYDTVRFERDFCSDMYNRGYRLTGELMNFI</sequence>
<dbReference type="InterPro" id="IPR016035">
    <property type="entry name" value="Acyl_Trfase/lysoPLipase"/>
</dbReference>
<dbReference type="SUPFAM" id="SSF52151">
    <property type="entry name" value="FabD/lysophospholipase-like"/>
    <property type="match status" value="1"/>
</dbReference>
<evidence type="ECO:0000256" key="3">
    <source>
        <dbReference type="ARBA" id="ARBA00023098"/>
    </source>
</evidence>
<organism evidence="6 7">
    <name type="scientific">Fervidicella metallireducens AeB</name>
    <dbReference type="NCBI Taxonomy" id="1403537"/>
    <lineage>
        <taxon>Bacteria</taxon>
        <taxon>Bacillati</taxon>
        <taxon>Bacillota</taxon>
        <taxon>Clostridia</taxon>
        <taxon>Eubacteriales</taxon>
        <taxon>Clostridiaceae</taxon>
        <taxon>Fervidicella</taxon>
    </lineage>
</organism>
<dbReference type="EMBL" id="AZQP01000005">
    <property type="protein sequence ID" value="EYE89414.1"/>
    <property type="molecule type" value="Genomic_DNA"/>
</dbReference>
<dbReference type="Proteomes" id="UP000019681">
    <property type="component" value="Unassembled WGS sequence"/>
</dbReference>
<evidence type="ECO:0000313" key="7">
    <source>
        <dbReference type="Proteomes" id="UP000019681"/>
    </source>
</evidence>